<dbReference type="NCBIfam" id="TIGR04360">
    <property type="entry name" value="other_trbK"/>
    <property type="match status" value="1"/>
</dbReference>
<dbReference type="InterPro" id="IPR027587">
    <property type="entry name" value="TrbK"/>
</dbReference>
<reference evidence="2 3" key="1">
    <citation type="submission" date="2020-08" db="EMBL/GenBank/DDBJ databases">
        <title>Genomic Encyclopedia of Type Strains, Phase IV (KMG-IV): sequencing the most valuable type-strain genomes for metagenomic binning, comparative biology and taxonomic classification.</title>
        <authorList>
            <person name="Goeker M."/>
        </authorList>
    </citation>
    <scope>NUCLEOTIDE SEQUENCE [LARGE SCALE GENOMIC DNA]</scope>
    <source>
        <strain evidence="2 3">DSM 14552</strain>
    </source>
</reference>
<evidence type="ECO:0000313" key="2">
    <source>
        <dbReference type="EMBL" id="MBB3862464.1"/>
    </source>
</evidence>
<feature type="region of interest" description="Disordered" evidence="1">
    <location>
        <begin position="31"/>
        <end position="51"/>
    </location>
</feature>
<protein>
    <submittedName>
        <fullName evidence="2">Conjugative transfer region protein TrbK</fullName>
    </submittedName>
</protein>
<dbReference type="RefSeq" id="WP_183614948.1">
    <property type="nucleotide sequence ID" value="NZ_JACICY010000014.1"/>
</dbReference>
<dbReference type="Pfam" id="PF20084">
    <property type="entry name" value="TrbK"/>
    <property type="match status" value="1"/>
</dbReference>
<evidence type="ECO:0000313" key="3">
    <source>
        <dbReference type="Proteomes" id="UP000562395"/>
    </source>
</evidence>
<sequence length="87" mass="9564">MRRPGRIALGAALVGLMLAATAGIAMHWRERGQPKREARVPAGAQEHAAAPEVRTLTRCRTLTMPDSGCEAAWEARRRHFFGQDSAR</sequence>
<dbReference type="EMBL" id="JACICY010000014">
    <property type="protein sequence ID" value="MBB3862464.1"/>
    <property type="molecule type" value="Genomic_DNA"/>
</dbReference>
<name>A0A7W6A0B1_9SPHN</name>
<evidence type="ECO:0000256" key="1">
    <source>
        <dbReference type="SAM" id="MobiDB-lite"/>
    </source>
</evidence>
<organism evidence="2 3">
    <name type="scientific">Novosphingobium hassiacum</name>
    <dbReference type="NCBI Taxonomy" id="173676"/>
    <lineage>
        <taxon>Bacteria</taxon>
        <taxon>Pseudomonadati</taxon>
        <taxon>Pseudomonadota</taxon>
        <taxon>Alphaproteobacteria</taxon>
        <taxon>Sphingomonadales</taxon>
        <taxon>Sphingomonadaceae</taxon>
        <taxon>Novosphingobium</taxon>
    </lineage>
</organism>
<dbReference type="Proteomes" id="UP000562395">
    <property type="component" value="Unassembled WGS sequence"/>
</dbReference>
<gene>
    <name evidence="2" type="ORF">GGQ88_003765</name>
</gene>
<comment type="caution">
    <text evidence="2">The sequence shown here is derived from an EMBL/GenBank/DDBJ whole genome shotgun (WGS) entry which is preliminary data.</text>
</comment>
<accession>A0A7W6A0B1</accession>
<keyword evidence="3" id="KW-1185">Reference proteome</keyword>
<dbReference type="AlphaFoldDB" id="A0A7W6A0B1"/>
<proteinExistence type="predicted"/>